<dbReference type="InterPro" id="IPR036249">
    <property type="entry name" value="Thioredoxin-like_sf"/>
</dbReference>
<dbReference type="Gene3D" id="1.20.1050.10">
    <property type="match status" value="1"/>
</dbReference>
<dbReference type="GO" id="GO:0004364">
    <property type="term" value="F:glutathione transferase activity"/>
    <property type="evidence" value="ECO:0007669"/>
    <property type="project" value="TreeGrafter"/>
</dbReference>
<dbReference type="FunFam" id="1.20.1050.10:FF:000007">
    <property type="entry name" value="Glutathione S-transferase 1-1"/>
    <property type="match status" value="1"/>
</dbReference>
<accession>A0A6A4WAC4</accession>
<dbReference type="PROSITE" id="PS50405">
    <property type="entry name" value="GST_CTER"/>
    <property type="match status" value="1"/>
</dbReference>
<dbReference type="CDD" id="cd03177">
    <property type="entry name" value="GST_C_Delta_Epsilon"/>
    <property type="match status" value="1"/>
</dbReference>
<feature type="domain" description="GST C-terminal" evidence="3">
    <location>
        <begin position="88"/>
        <end position="217"/>
    </location>
</feature>
<dbReference type="SFLD" id="SFLDG00358">
    <property type="entry name" value="Main_(cytGST)"/>
    <property type="match status" value="1"/>
</dbReference>
<organism evidence="4 5">
    <name type="scientific">Amphibalanus amphitrite</name>
    <name type="common">Striped barnacle</name>
    <name type="synonym">Balanus amphitrite</name>
    <dbReference type="NCBI Taxonomy" id="1232801"/>
    <lineage>
        <taxon>Eukaryota</taxon>
        <taxon>Metazoa</taxon>
        <taxon>Ecdysozoa</taxon>
        <taxon>Arthropoda</taxon>
        <taxon>Crustacea</taxon>
        <taxon>Multicrustacea</taxon>
        <taxon>Cirripedia</taxon>
        <taxon>Thoracica</taxon>
        <taxon>Thoracicalcarea</taxon>
        <taxon>Balanomorpha</taxon>
        <taxon>Balanoidea</taxon>
        <taxon>Balanidae</taxon>
        <taxon>Amphibalaninae</taxon>
        <taxon>Amphibalanus</taxon>
    </lineage>
</organism>
<evidence type="ECO:0000313" key="4">
    <source>
        <dbReference type="EMBL" id="KAF0298811.1"/>
    </source>
</evidence>
<evidence type="ECO:0000256" key="1">
    <source>
        <dbReference type="ARBA" id="ARBA00011738"/>
    </source>
</evidence>
<dbReference type="InterPro" id="IPR004046">
    <property type="entry name" value="GST_C"/>
</dbReference>
<evidence type="ECO:0000259" key="2">
    <source>
        <dbReference type="PROSITE" id="PS50404"/>
    </source>
</evidence>
<proteinExistence type="predicted"/>
<comment type="caution">
    <text evidence="4">The sequence shown here is derived from an EMBL/GenBank/DDBJ whole genome shotgun (WGS) entry which is preliminary data.</text>
</comment>
<dbReference type="OrthoDB" id="2309723at2759"/>
<protein>
    <submittedName>
        <fullName evidence="4">Glutathione S-transferase 1-1</fullName>
    </submittedName>
</protein>
<dbReference type="InterPro" id="IPR040079">
    <property type="entry name" value="Glutathione_S-Trfase"/>
</dbReference>
<dbReference type="InterPro" id="IPR004045">
    <property type="entry name" value="Glutathione_S-Trfase_N"/>
</dbReference>
<dbReference type="PANTHER" id="PTHR43969:SF9">
    <property type="entry name" value="GLUTATHIONE S TRANSFERASE D10, ISOFORM A-RELATED"/>
    <property type="match status" value="1"/>
</dbReference>
<keyword evidence="5" id="KW-1185">Reference proteome</keyword>
<reference evidence="4 5" key="1">
    <citation type="submission" date="2019-07" db="EMBL/GenBank/DDBJ databases">
        <title>Draft genome assembly of a fouling barnacle, Amphibalanus amphitrite (Darwin, 1854): The first reference genome for Thecostraca.</title>
        <authorList>
            <person name="Kim W."/>
        </authorList>
    </citation>
    <scope>NUCLEOTIDE SEQUENCE [LARGE SCALE GENOMIC DNA]</scope>
    <source>
        <strain evidence="4">SNU_AA5</strain>
        <tissue evidence="4">Soma without cirri and trophi</tissue>
    </source>
</reference>
<gene>
    <name evidence="4" type="primary">GST1_0</name>
    <name evidence="4" type="ORF">FJT64_000438</name>
</gene>
<dbReference type="AlphaFoldDB" id="A0A6A4WAC4"/>
<dbReference type="PANTHER" id="PTHR43969">
    <property type="entry name" value="GLUTATHIONE S TRANSFERASE D10, ISOFORM A-RELATED"/>
    <property type="match status" value="1"/>
</dbReference>
<keyword evidence="4" id="KW-0808">Transferase</keyword>
<sequence>MGVEIFGVQGSPPCRAVFLVAKAIGLDYTYHWVDMKNGGTRTPEFLKMNPAHTVPTMKDGDLCLGESKAIITYLVNKYAPDSELYPKDPAERAKVDQRLHFDSGLNVNFRGIAFPLLFTKNLEEYKKNKPKLDESLDLLETFLGLSKNVAGEKVTLADLAVLVHISTLATAGLLGNDRWPRINAWLTRLQSELPYYTANVEGSNMLGGAIKESLAQLSA</sequence>
<feature type="domain" description="GST N-terminal" evidence="2">
    <location>
        <begin position="1"/>
        <end position="82"/>
    </location>
</feature>
<name>A0A6A4WAC4_AMPAM</name>
<dbReference type="Gene3D" id="3.40.30.10">
    <property type="entry name" value="Glutaredoxin"/>
    <property type="match status" value="1"/>
</dbReference>
<evidence type="ECO:0000313" key="5">
    <source>
        <dbReference type="Proteomes" id="UP000440578"/>
    </source>
</evidence>
<dbReference type="InterPro" id="IPR010987">
    <property type="entry name" value="Glutathione-S-Trfase_C-like"/>
</dbReference>
<dbReference type="Pfam" id="PF00043">
    <property type="entry name" value="GST_C"/>
    <property type="match status" value="1"/>
</dbReference>
<dbReference type="FunFam" id="3.40.30.10:FF:000034">
    <property type="entry name" value="glutathione S-transferase 1"/>
    <property type="match status" value="1"/>
</dbReference>
<dbReference type="PROSITE" id="PS50404">
    <property type="entry name" value="GST_NTER"/>
    <property type="match status" value="1"/>
</dbReference>
<dbReference type="SFLD" id="SFLDS00019">
    <property type="entry name" value="Glutathione_Transferase_(cytos"/>
    <property type="match status" value="1"/>
</dbReference>
<dbReference type="InterPro" id="IPR036282">
    <property type="entry name" value="Glutathione-S-Trfase_C_sf"/>
</dbReference>
<dbReference type="GO" id="GO:0006749">
    <property type="term" value="P:glutathione metabolic process"/>
    <property type="evidence" value="ECO:0007669"/>
    <property type="project" value="TreeGrafter"/>
</dbReference>
<comment type="subunit">
    <text evidence="1">Homodimer.</text>
</comment>
<dbReference type="SUPFAM" id="SSF52833">
    <property type="entry name" value="Thioredoxin-like"/>
    <property type="match status" value="1"/>
</dbReference>
<dbReference type="Proteomes" id="UP000440578">
    <property type="component" value="Unassembled WGS sequence"/>
</dbReference>
<dbReference type="SUPFAM" id="SSF47616">
    <property type="entry name" value="GST C-terminal domain-like"/>
    <property type="match status" value="1"/>
</dbReference>
<dbReference type="EMBL" id="VIIS01001409">
    <property type="protein sequence ID" value="KAF0298811.1"/>
    <property type="molecule type" value="Genomic_DNA"/>
</dbReference>
<dbReference type="Pfam" id="PF13417">
    <property type="entry name" value="GST_N_3"/>
    <property type="match status" value="1"/>
</dbReference>
<evidence type="ECO:0000259" key="3">
    <source>
        <dbReference type="PROSITE" id="PS50405"/>
    </source>
</evidence>
<dbReference type="SFLD" id="SFLDG01153">
    <property type="entry name" value="Main.4:_Theta-like"/>
    <property type="match status" value="1"/>
</dbReference>